<dbReference type="InterPro" id="IPR050570">
    <property type="entry name" value="Cell_wall_metabolism_enzyme"/>
</dbReference>
<sequence>MKNYFTITISDVHGSRHYSFKQFIRKFFWIVLALFISLWIVGAISIWWLNYEAGQVENKHEVVVNAFVEDLKTTQLDYEALLLEKARLKEELEVTSSQVSYLDQTLQGLEELVGEAGMDSEPMPLAERIKQVQLTSLGKDLMLSMIPNGHAVKDFKGISSSYGYRKHPLTGKRHLHAGVDYRGKKGAPVIATADGVVNFSGVKKNSGFGNLISITHANGFRTVYGHLSKRLVKTGQYVQKGEVIGEIGSTGRSTGNHLHYEVWFVFRRLNPKPFYNWSIQNYDDIFTSVKGVPWGSLSQAVAKRVRKMEKQLLLRGVPLREKSAN</sequence>
<proteinExistence type="predicted"/>
<keyword evidence="3" id="KW-0472">Membrane</keyword>
<keyword evidence="2" id="KW-0175">Coiled coil</keyword>
<dbReference type="Pfam" id="PF01551">
    <property type="entry name" value="Peptidase_M23"/>
    <property type="match status" value="1"/>
</dbReference>
<feature type="domain" description="M23ase beta-sheet core" evidence="4">
    <location>
        <begin position="175"/>
        <end position="271"/>
    </location>
</feature>
<keyword evidence="1" id="KW-0732">Signal</keyword>
<feature type="transmembrane region" description="Helical" evidence="3">
    <location>
        <begin position="27"/>
        <end position="49"/>
    </location>
</feature>
<keyword evidence="3" id="KW-1133">Transmembrane helix</keyword>
<dbReference type="PANTHER" id="PTHR21666:SF289">
    <property type="entry name" value="L-ALA--D-GLU ENDOPEPTIDASE"/>
    <property type="match status" value="1"/>
</dbReference>
<feature type="coiled-coil region" evidence="2">
    <location>
        <begin position="71"/>
        <end position="98"/>
    </location>
</feature>
<dbReference type="EMBL" id="UOFB01000224">
    <property type="protein sequence ID" value="VAW47910.1"/>
    <property type="molecule type" value="Genomic_DNA"/>
</dbReference>
<evidence type="ECO:0000313" key="5">
    <source>
        <dbReference type="EMBL" id="VAW47910.1"/>
    </source>
</evidence>
<evidence type="ECO:0000256" key="1">
    <source>
        <dbReference type="ARBA" id="ARBA00022729"/>
    </source>
</evidence>
<dbReference type="Gene3D" id="2.70.70.10">
    <property type="entry name" value="Glucose Permease (Domain IIA)"/>
    <property type="match status" value="1"/>
</dbReference>
<gene>
    <name evidence="5" type="ORF">MNBD_GAMMA04-635</name>
</gene>
<organism evidence="5">
    <name type="scientific">hydrothermal vent metagenome</name>
    <dbReference type="NCBI Taxonomy" id="652676"/>
    <lineage>
        <taxon>unclassified sequences</taxon>
        <taxon>metagenomes</taxon>
        <taxon>ecological metagenomes</taxon>
    </lineage>
</organism>
<dbReference type="PANTHER" id="PTHR21666">
    <property type="entry name" value="PEPTIDASE-RELATED"/>
    <property type="match status" value="1"/>
</dbReference>
<evidence type="ECO:0000259" key="4">
    <source>
        <dbReference type="Pfam" id="PF01551"/>
    </source>
</evidence>
<name>A0A3B0W665_9ZZZZ</name>
<keyword evidence="3" id="KW-0812">Transmembrane</keyword>
<dbReference type="CDD" id="cd12797">
    <property type="entry name" value="M23_peptidase"/>
    <property type="match status" value="1"/>
</dbReference>
<dbReference type="InterPro" id="IPR016047">
    <property type="entry name" value="M23ase_b-sheet_dom"/>
</dbReference>
<reference evidence="5" key="1">
    <citation type="submission" date="2018-06" db="EMBL/GenBank/DDBJ databases">
        <authorList>
            <person name="Zhirakovskaya E."/>
        </authorList>
    </citation>
    <scope>NUCLEOTIDE SEQUENCE</scope>
</reference>
<evidence type="ECO:0000256" key="3">
    <source>
        <dbReference type="SAM" id="Phobius"/>
    </source>
</evidence>
<dbReference type="SUPFAM" id="SSF51261">
    <property type="entry name" value="Duplicated hybrid motif"/>
    <property type="match status" value="1"/>
</dbReference>
<accession>A0A3B0W665</accession>
<dbReference type="InterPro" id="IPR011055">
    <property type="entry name" value="Dup_hybrid_motif"/>
</dbReference>
<dbReference type="FunFam" id="2.70.70.10:FF:000006">
    <property type="entry name" value="M23 family peptidase"/>
    <property type="match status" value="1"/>
</dbReference>
<dbReference type="GO" id="GO:0004222">
    <property type="term" value="F:metalloendopeptidase activity"/>
    <property type="evidence" value="ECO:0007669"/>
    <property type="project" value="TreeGrafter"/>
</dbReference>
<protein>
    <submittedName>
        <fullName evidence="5">Periplasmic protein</fullName>
    </submittedName>
</protein>
<dbReference type="AlphaFoldDB" id="A0A3B0W665"/>
<evidence type="ECO:0000256" key="2">
    <source>
        <dbReference type="SAM" id="Coils"/>
    </source>
</evidence>